<dbReference type="PANTHER" id="PTHR43047:SF72">
    <property type="entry name" value="OSMOSENSING HISTIDINE PROTEIN KINASE SLN1"/>
    <property type="match status" value="1"/>
</dbReference>
<proteinExistence type="predicted"/>
<evidence type="ECO:0000256" key="12">
    <source>
        <dbReference type="ARBA" id="ARBA00023012"/>
    </source>
</evidence>
<dbReference type="AlphaFoldDB" id="A0A1V5ML08"/>
<evidence type="ECO:0000256" key="10">
    <source>
        <dbReference type="ARBA" id="ARBA00022840"/>
    </source>
</evidence>
<dbReference type="Gene3D" id="3.30.450.20">
    <property type="entry name" value="PAS domain"/>
    <property type="match status" value="2"/>
</dbReference>
<sequence>MKLKTKLFLIFTSTSILIIFTFGTIIYKRLWNEQLALIQANLSQQLQNFDFSLKNFFAEVEGDVNALAQNEVVRSRDDSQFTSFLQANEKNFRYNYSELEKKIIRIFNAYRLTHPYVNSVYMGRENGSMVRSHPWNRPIRYDPRQRPWYILGKKNPARVVTTEAYPSLTTSDINLGFEKALLDEKGRVYGVVGIDVTLVNLTDYMVNFQVRPAGTIFLVDRNGVIMASQAAGLQGRKIGEYAPALPSLLARDEREIAPIEIRGRRHFLFHRKFAEQDWRIVVLIPAANIEKMIGDHVLWMVLSLCLGLALLSLLTLSGLHLFVIHPLKKLTEGVDFITRTGDLGRRIGIASRDELGTLASSFDQMVATLEESQRSLQVKEKVLTEYRDHLEELVRQRTRELEATLGELAVAKEKAEAADRLKSAFLATMSHELRTPLNSIIGFTGIILQELAGPLNEEQRKQLGMVRDSSRHLLALINDVLDISKIEAEQLEIRNEPFDLRASILKVAGIVRPLAEKKQVDLRLEIAAEIGRFSSDSRRVEQVLLNLLNNAIKFTERGWVQLTAALAAEGNGTAVRISVADTGIGIKAEDLGKLFQPFRQIDSGLARQHEGTGLGLVICRRLAGLLGGEIRVTSELGKGSVFTFILPVPSAETP</sequence>
<dbReference type="CDD" id="cd06225">
    <property type="entry name" value="HAMP"/>
    <property type="match status" value="1"/>
</dbReference>
<dbReference type="CDD" id="cd16922">
    <property type="entry name" value="HATPase_EvgS-ArcB-TorS-like"/>
    <property type="match status" value="1"/>
</dbReference>
<organism evidence="18">
    <name type="scientific">candidate division TA06 bacterium ADurb.Bin417</name>
    <dbReference type="NCBI Taxonomy" id="1852828"/>
    <lineage>
        <taxon>Bacteria</taxon>
        <taxon>Bacteria division TA06</taxon>
    </lineage>
</organism>
<dbReference type="InterPro" id="IPR036097">
    <property type="entry name" value="HisK_dim/P_sf"/>
</dbReference>
<dbReference type="PANTHER" id="PTHR43047">
    <property type="entry name" value="TWO-COMPONENT HISTIDINE PROTEIN KINASE"/>
    <property type="match status" value="1"/>
</dbReference>
<dbReference type="SUPFAM" id="SSF158472">
    <property type="entry name" value="HAMP domain-like"/>
    <property type="match status" value="1"/>
</dbReference>
<reference evidence="18" key="1">
    <citation type="submission" date="2017-02" db="EMBL/GenBank/DDBJ databases">
        <title>Delving into the versatile metabolic prowess of the omnipresent phylum Bacteroidetes.</title>
        <authorList>
            <person name="Nobu M.K."/>
            <person name="Mei R."/>
            <person name="Narihiro T."/>
            <person name="Kuroda K."/>
            <person name="Liu W.-T."/>
        </authorList>
    </citation>
    <scope>NUCLEOTIDE SEQUENCE</scope>
    <source>
        <strain evidence="18">ADurb.Bin417</strain>
    </source>
</reference>
<dbReference type="InterPro" id="IPR003661">
    <property type="entry name" value="HisK_dim/P_dom"/>
</dbReference>
<dbReference type="GO" id="GO:0005524">
    <property type="term" value="F:ATP binding"/>
    <property type="evidence" value="ECO:0007669"/>
    <property type="project" value="UniProtKB-KW"/>
</dbReference>
<dbReference type="CDD" id="cd00082">
    <property type="entry name" value="HisKA"/>
    <property type="match status" value="1"/>
</dbReference>
<dbReference type="SUPFAM" id="SSF47384">
    <property type="entry name" value="Homodimeric domain of signal transducing histidine kinase"/>
    <property type="match status" value="1"/>
</dbReference>
<dbReference type="CDD" id="cd18774">
    <property type="entry name" value="PDC2_HK_sensor"/>
    <property type="match status" value="1"/>
</dbReference>
<dbReference type="InterPro" id="IPR036890">
    <property type="entry name" value="HATPase_C_sf"/>
</dbReference>
<dbReference type="Gene3D" id="3.30.565.10">
    <property type="entry name" value="Histidine kinase-like ATPase, C-terminal domain"/>
    <property type="match status" value="1"/>
</dbReference>
<evidence type="ECO:0000256" key="13">
    <source>
        <dbReference type="ARBA" id="ARBA00023136"/>
    </source>
</evidence>
<accession>A0A1V5ML08</accession>
<comment type="caution">
    <text evidence="18">The sequence shown here is derived from an EMBL/GenBank/DDBJ whole genome shotgun (WGS) entry which is preliminary data.</text>
</comment>
<keyword evidence="6 18" id="KW-0808">Transferase</keyword>
<dbReference type="SUPFAM" id="SSF103190">
    <property type="entry name" value="Sensory domain-like"/>
    <property type="match status" value="1"/>
</dbReference>
<keyword evidence="11 15" id="KW-1133">Transmembrane helix</keyword>
<dbReference type="Pfam" id="PF00672">
    <property type="entry name" value="HAMP"/>
    <property type="match status" value="1"/>
</dbReference>
<evidence type="ECO:0000256" key="3">
    <source>
        <dbReference type="ARBA" id="ARBA00012438"/>
    </source>
</evidence>
<evidence type="ECO:0000256" key="6">
    <source>
        <dbReference type="ARBA" id="ARBA00022679"/>
    </source>
</evidence>
<comment type="catalytic activity">
    <reaction evidence="1">
        <text>ATP + protein L-histidine = ADP + protein N-phospho-L-histidine.</text>
        <dbReference type="EC" id="2.7.13.3"/>
    </reaction>
</comment>
<evidence type="ECO:0000259" key="16">
    <source>
        <dbReference type="PROSITE" id="PS50109"/>
    </source>
</evidence>
<comment type="subcellular location">
    <subcellularLocation>
        <location evidence="2">Cell membrane</location>
        <topology evidence="2">Multi-pass membrane protein</topology>
    </subcellularLocation>
</comment>
<name>A0A1V5ML08_UNCT6</name>
<dbReference type="SMART" id="SM00304">
    <property type="entry name" value="HAMP"/>
    <property type="match status" value="1"/>
</dbReference>
<dbReference type="InterPro" id="IPR005467">
    <property type="entry name" value="His_kinase_dom"/>
</dbReference>
<dbReference type="InterPro" id="IPR003594">
    <property type="entry name" value="HATPase_dom"/>
</dbReference>
<evidence type="ECO:0000313" key="18">
    <source>
        <dbReference type="EMBL" id="OPZ93908.1"/>
    </source>
</evidence>
<dbReference type="Proteomes" id="UP000485484">
    <property type="component" value="Unassembled WGS sequence"/>
</dbReference>
<keyword evidence="13 15" id="KW-0472">Membrane</keyword>
<evidence type="ECO:0000256" key="9">
    <source>
        <dbReference type="ARBA" id="ARBA00022777"/>
    </source>
</evidence>
<keyword evidence="9 18" id="KW-0418">Kinase</keyword>
<dbReference type="FunFam" id="1.10.287.130:FF:000038">
    <property type="entry name" value="Sensory transduction histidine kinase"/>
    <property type="match status" value="1"/>
</dbReference>
<dbReference type="PROSITE" id="PS50109">
    <property type="entry name" value="HIS_KIN"/>
    <property type="match status" value="1"/>
</dbReference>
<dbReference type="InterPro" id="IPR033479">
    <property type="entry name" value="dCache_1"/>
</dbReference>
<keyword evidence="5" id="KW-0597">Phosphoprotein</keyword>
<evidence type="ECO:0000256" key="11">
    <source>
        <dbReference type="ARBA" id="ARBA00022989"/>
    </source>
</evidence>
<evidence type="ECO:0000259" key="17">
    <source>
        <dbReference type="PROSITE" id="PS50885"/>
    </source>
</evidence>
<keyword evidence="7 15" id="KW-0812">Transmembrane</keyword>
<keyword evidence="10" id="KW-0067">ATP-binding</keyword>
<evidence type="ECO:0000256" key="15">
    <source>
        <dbReference type="SAM" id="Phobius"/>
    </source>
</evidence>
<protein>
    <recommendedName>
        <fullName evidence="3">histidine kinase</fullName>
        <ecNumber evidence="3">2.7.13.3</ecNumber>
    </recommendedName>
</protein>
<dbReference type="PROSITE" id="PS50885">
    <property type="entry name" value="HAMP"/>
    <property type="match status" value="1"/>
</dbReference>
<dbReference type="EC" id="2.7.13.3" evidence="3"/>
<keyword evidence="14" id="KW-0131">Cell cycle</keyword>
<keyword evidence="12" id="KW-0902">Two-component regulatory system</keyword>
<dbReference type="SMART" id="SM00388">
    <property type="entry name" value="HisKA"/>
    <property type="match status" value="1"/>
</dbReference>
<evidence type="ECO:0000256" key="14">
    <source>
        <dbReference type="ARBA" id="ARBA00023306"/>
    </source>
</evidence>
<dbReference type="InterPro" id="IPR004358">
    <property type="entry name" value="Sig_transdc_His_kin-like_C"/>
</dbReference>
<dbReference type="InterPro" id="IPR003660">
    <property type="entry name" value="HAMP_dom"/>
</dbReference>
<keyword evidence="4" id="KW-1003">Cell membrane</keyword>
<feature type="domain" description="HAMP" evidence="17">
    <location>
        <begin position="321"/>
        <end position="374"/>
    </location>
</feature>
<dbReference type="Pfam" id="PF00512">
    <property type="entry name" value="HisKA"/>
    <property type="match status" value="1"/>
</dbReference>
<dbReference type="SUPFAM" id="SSF55874">
    <property type="entry name" value="ATPase domain of HSP90 chaperone/DNA topoisomerase II/histidine kinase"/>
    <property type="match status" value="1"/>
</dbReference>
<dbReference type="Gene3D" id="1.10.287.130">
    <property type="match status" value="1"/>
</dbReference>
<evidence type="ECO:0000256" key="4">
    <source>
        <dbReference type="ARBA" id="ARBA00022475"/>
    </source>
</evidence>
<dbReference type="GO" id="GO:0009927">
    <property type="term" value="F:histidine phosphotransfer kinase activity"/>
    <property type="evidence" value="ECO:0007669"/>
    <property type="project" value="TreeGrafter"/>
</dbReference>
<evidence type="ECO:0000256" key="1">
    <source>
        <dbReference type="ARBA" id="ARBA00000085"/>
    </source>
</evidence>
<evidence type="ECO:0000256" key="8">
    <source>
        <dbReference type="ARBA" id="ARBA00022741"/>
    </source>
</evidence>
<evidence type="ECO:0000256" key="5">
    <source>
        <dbReference type="ARBA" id="ARBA00022553"/>
    </source>
</evidence>
<dbReference type="Pfam" id="PF02518">
    <property type="entry name" value="HATPase_c"/>
    <property type="match status" value="1"/>
</dbReference>
<dbReference type="EMBL" id="MWAK01000003">
    <property type="protein sequence ID" value="OPZ93908.1"/>
    <property type="molecule type" value="Genomic_DNA"/>
</dbReference>
<dbReference type="InterPro" id="IPR029151">
    <property type="entry name" value="Sensor-like_sf"/>
</dbReference>
<evidence type="ECO:0000256" key="2">
    <source>
        <dbReference type="ARBA" id="ARBA00004651"/>
    </source>
</evidence>
<dbReference type="GO" id="GO:0000155">
    <property type="term" value="F:phosphorelay sensor kinase activity"/>
    <property type="evidence" value="ECO:0007669"/>
    <property type="project" value="InterPro"/>
</dbReference>
<dbReference type="FunFam" id="3.30.565.10:FF:000010">
    <property type="entry name" value="Sensor histidine kinase RcsC"/>
    <property type="match status" value="1"/>
</dbReference>
<dbReference type="Gene3D" id="6.10.340.10">
    <property type="match status" value="1"/>
</dbReference>
<dbReference type="SMART" id="SM00387">
    <property type="entry name" value="HATPase_c"/>
    <property type="match status" value="1"/>
</dbReference>
<evidence type="ECO:0000256" key="7">
    <source>
        <dbReference type="ARBA" id="ARBA00022692"/>
    </source>
</evidence>
<feature type="domain" description="Histidine kinase" evidence="16">
    <location>
        <begin position="428"/>
        <end position="650"/>
    </location>
</feature>
<gene>
    <name evidence="18" type="primary">barA</name>
    <name evidence="18" type="ORF">BWY73_00052</name>
</gene>
<feature type="transmembrane region" description="Helical" evidence="15">
    <location>
        <begin position="7"/>
        <end position="27"/>
    </location>
</feature>
<dbReference type="PRINTS" id="PR00344">
    <property type="entry name" value="BCTRLSENSOR"/>
</dbReference>
<keyword evidence="8" id="KW-0547">Nucleotide-binding</keyword>
<dbReference type="Pfam" id="PF02743">
    <property type="entry name" value="dCache_1"/>
    <property type="match status" value="1"/>
</dbReference>
<dbReference type="GO" id="GO:0005886">
    <property type="term" value="C:plasma membrane"/>
    <property type="evidence" value="ECO:0007669"/>
    <property type="project" value="UniProtKB-SubCell"/>
</dbReference>